<dbReference type="InterPro" id="IPR008936">
    <property type="entry name" value="Rho_GTPase_activation_prot"/>
</dbReference>
<feature type="compositionally biased region" description="Basic and acidic residues" evidence="3">
    <location>
        <begin position="809"/>
        <end position="819"/>
    </location>
</feature>
<evidence type="ECO:0000256" key="2">
    <source>
        <dbReference type="ARBA" id="ARBA00022553"/>
    </source>
</evidence>
<feature type="region of interest" description="Disordered" evidence="3">
    <location>
        <begin position="2002"/>
        <end position="2045"/>
    </location>
</feature>
<gene>
    <name evidence="5" type="ORF">DL89DRAFT_322285</name>
</gene>
<dbReference type="GeneID" id="63807984"/>
<keyword evidence="1" id="KW-0343">GTPase activation</keyword>
<sequence length="2957" mass="324646">MPYEIALGERLISELKDSQLSSDKALFETINAIIQLHELRLSTLRGAAKGDERKKTMLQQSQLIVLRVVAMGMFYHWHQIYASRGINGDKALIKITEDPAASTDDTSKASTGHGYSNGEFPLHYPEPLEESLAKYTFQIASHYFRSWSGPKSLRLVSDTVSMQAWYSFQLKRTHTSQSAPLLYNSKDIATGVGVKQRWVRTCLATPTNDLPMEIQEAAGAIFSFVSASNWSVAMQRAKSCLYLVVSRGDETADLTDIRFLEFASIDTSRLIVFPRVKRPEQLAIAVVLRSRDLLYRPSTTRIEQLLDSIKAASDPSRLGSHPVLYQLQMLLLVICPDTAAHVVDHIEGRGDSRSKQSAFFSQHPAGAVLAALDLLRVAATLAVLPGNNITRLAHLLEADANRVLLDSGRLLAPSREEAVDSSMLLAYSLVSQLEMDPERALRYFLPLMTGPKSPVSMNLVFAHAVHMTIGKRFYTNSTVSYPMFHRMVTQAFGDFLRKNIAHLQSVSEQQAQRRGNTAGSRRAHGGGYSDSLSIYDIGFNVSDRIEIVATILNTFIEEPKLAIWGENEMERLDSFETIVSSISACIQEPSIAVQRLAGNVLRALFSPRRLADWMLTEDIAFAVWTLSLQVIQGICRALVHSMVSSSMMQHRQLLELMHDMLMDLPENAQFEVAFEIILECIRLKCHSQQLISSISGANMDSTLANSRLYQELVAGDVQQAGVYSRVAQKKAVFRTIRKHIKPTPGAQAAWQETYKLWRQMLQALQMRDDSVRTTAGASAVGGSADGSVERDMANMSLNHGGSVPSTPTKDAHDRKEPTSKRRNPFYEKFTSQGNKLVMRASGNRGGNDIGSTNLTAAAVASTGNLPGSVSSSVASPTTPHAATMPSSGNHGAGGFAGAGQSIDSLPSRTPGGIAAGAHLPAIINSPMATLNELRAQWKSCTGFLLASGGSCIPDGSGAMNRMGSSDTSEIHALLEHFVGETLELVVSDDILLRESAKEVLSNETHSGISVLLIARCMYSMKRFVQSTGECIIIMKALINRADAENLSHSVFNTDLGMVLTTMSRYLNAAATHTLHGALSERVRFTRLVVMFLQSAMRQAIVQEVSVRNDLLETLVNWITELRVVDPRSPRADDGPNYKLMMELTTTSMRAISQILDKLPIKPLNGAGQGSSSQSSDVRTLRSRAYRRYFDFFVRFMSQCRMVEIQEFSTIASAHAAGSAAASALAATGGGGGSNVAGGAVGSANPMSSRNRTNRSESFVATPSDVGLGREIARNIYSTSSAVASAGGQTTTMQQRILLDISIKALTKMLAANLEIGLQYSLTVVYHEDPKLRALFTNMFTEILREGIDIDSLSGDTPDHWKARLIDMLVHPDLKLLLAINEVCQVQDIDELGAVLTDIFESRNSIKVLLERIITVELERTDSAAELFRRNCLATRLLSYFAKIHGDAYLKSTLGPALRKLMSLPPGTLTFELNPNKMSESADRDRNLKNVERLCSLVIDAIVRSVHSMPAAFRSICNMIYRVVTTRFPDAGYTAVGGFIFLRFLCPAIVAPDSHGICAQIENPEIRRGLLLCTKITHNLANDVPFGNKETYMVPLNRFINENRPRILNFLSEIAELPDESDSVFEGHARSIASSTGGGRPSTEYGAPSEPDTDTSSQIALAVDSKQFLVVQRFIFDHMDRLETYLSRESMVRLQGHMAKPADRKKGSDKKSPAAAAAANASAADVSANQSKANMAESVGMATSTENLYTQVSYVMRQLGPPPPVVTENAPSKMMAEAEINSENVFYDILRRDAHRPTDAIAKKAIIYIGGVSREKRPVIYIIVRRLQMQYLDMDLVLLHIMRTLEPFANKSYEVFFDLTQFGPANEVPLQWLTQLRRIIPQGILHSAQSVYWYNVNTHFRKYVKHMGITLPPRIAKRSVFPHSLGDLNEFLASPQADLPPGTCVSGRRGRHQHFAGHPCVTPEAIQITAMRRQEVFGLSTYFNDVYHITEIADLQLLSANNRPDSSEADHDASSGIKGRMGLHRTASRSSESERPSTLSKHSKSNSDEQLVSIRFEGGSSSLVFASPKADQLYRAIRTARTRYNNHSSAPAVPERIIRPSDVPGTLLNIALLNCGAEHAVLRISAYRMLTAIVATFNIDVGHELAYAIDLCLPPNPLQFISRIGTKLAMSAPDMTLELLSEALVAFSKSAPNMRLWILQYIQPWLVCLGHVPRTSFAILIHLHLKEPSMYMHFKQHVWSVVARVEDLTEIILDMFLTVALEYGALTVETELIADMLATVAGKNPRYNKLVTRLRKLIAQTCTMSVTFIHTHQLWPEIAVYLRLLLPLTFSNRMLAEEYLPDVAFITCMLLKAGPGIIHSTLHGIVMHVVHSLALSQCSGLIIDSTFSTSITGDVSFAVSPARQFTDGTGDEVLDSAATAAAGSGGATDSSLLSPYAQLAQILADLNQPKMRFSFGLRSKTTSAVTFIASSYTRGGAASTLNPQALMEYKDELQSSASFAHESPQEALSAVESIAQLFLRIMDNPAYADGRSNAWRSRWTTLVTSSTFVFNPAIQPRAFALLGKLASYDEVDDDLLYQTLATLRGALATLGDTDESLPISVLICLVSMVGNLPPDSSYLAPMFWLAIGILQIGNIPLYKVGLDLLAKVLRALDNCGAFQPENRQWAADQLDEGMEDVQTKDECYDVVAPTRPRAVWTLILPYLILILPTSNARNAVSHVFTVAGLVTTPELRQSLDQTDYILYPSIIAAMLHKTRVEHDIMILYSILASNITWADQSKTIMVIESLAPTISNMMHNSHSPKLTHKLHDIMQQRLLQHQPSSAESGSGHYDQSMGTRKSLNAAITSAGSSSTQATVGASTLNVTSPISPTMMQSSSHRASHAPPTRGRDDSGDRLISRITDESSVLSAQSSSPSLAGARDHYLAEIGFSGLGRAILFETNMNHWRELAELTSLLVDHIL</sequence>
<dbReference type="Gene3D" id="3.40.525.10">
    <property type="entry name" value="CRAL-TRIO lipid binding domain"/>
    <property type="match status" value="1"/>
</dbReference>
<evidence type="ECO:0000256" key="3">
    <source>
        <dbReference type="SAM" id="MobiDB-lite"/>
    </source>
</evidence>
<feature type="domain" description="Ras-GAP" evidence="4">
    <location>
        <begin position="1387"/>
        <end position="1581"/>
    </location>
</feature>
<dbReference type="CDD" id="cd00170">
    <property type="entry name" value="SEC14"/>
    <property type="match status" value="1"/>
</dbReference>
<dbReference type="PROSITE" id="PS00509">
    <property type="entry name" value="RAS_GTPASE_ACTIV_1"/>
    <property type="match status" value="1"/>
</dbReference>
<keyword evidence="6" id="KW-1185">Reference proteome</keyword>
<keyword evidence="2" id="KW-0597">Phosphoprotein</keyword>
<dbReference type="Pfam" id="PF00616">
    <property type="entry name" value="RasGAP"/>
    <property type="match status" value="1"/>
</dbReference>
<dbReference type="RefSeq" id="XP_040744519.1">
    <property type="nucleotide sequence ID" value="XM_040891336.1"/>
</dbReference>
<dbReference type="Proteomes" id="UP000193922">
    <property type="component" value="Unassembled WGS sequence"/>
</dbReference>
<dbReference type="InterPro" id="IPR039360">
    <property type="entry name" value="Ras_GTPase"/>
</dbReference>
<feature type="compositionally biased region" description="Polar residues" evidence="3">
    <location>
        <begin position="1244"/>
        <end position="1259"/>
    </location>
</feature>
<dbReference type="GO" id="GO:0005096">
    <property type="term" value="F:GTPase activator activity"/>
    <property type="evidence" value="ECO:0007669"/>
    <property type="project" value="UniProtKB-KW"/>
</dbReference>
<evidence type="ECO:0000313" key="6">
    <source>
        <dbReference type="Proteomes" id="UP000193922"/>
    </source>
</evidence>
<feature type="compositionally biased region" description="Basic and acidic residues" evidence="3">
    <location>
        <begin position="1699"/>
        <end position="1711"/>
    </location>
</feature>
<dbReference type="InterPro" id="IPR001251">
    <property type="entry name" value="CRAL-TRIO_dom"/>
</dbReference>
<dbReference type="InterPro" id="IPR001936">
    <property type="entry name" value="RasGAP_dom"/>
</dbReference>
<organism evidence="5 6">
    <name type="scientific">Linderina pennispora</name>
    <dbReference type="NCBI Taxonomy" id="61395"/>
    <lineage>
        <taxon>Eukaryota</taxon>
        <taxon>Fungi</taxon>
        <taxon>Fungi incertae sedis</taxon>
        <taxon>Zoopagomycota</taxon>
        <taxon>Kickxellomycotina</taxon>
        <taxon>Kickxellomycetes</taxon>
        <taxon>Kickxellales</taxon>
        <taxon>Kickxellaceae</taxon>
        <taxon>Linderina</taxon>
    </lineage>
</organism>
<accession>A0A1Y1WBL7</accession>
<dbReference type="Gene3D" id="2.30.29.30">
    <property type="entry name" value="Pleckstrin-homology domain (PH domain)/Phosphotyrosine-binding domain (PTB)"/>
    <property type="match status" value="1"/>
</dbReference>
<dbReference type="SUPFAM" id="SSF52087">
    <property type="entry name" value="CRAL/TRIO domain"/>
    <property type="match status" value="1"/>
</dbReference>
<dbReference type="PROSITE" id="PS50018">
    <property type="entry name" value="RAS_GTPASE_ACTIV_2"/>
    <property type="match status" value="1"/>
</dbReference>
<evidence type="ECO:0000313" key="5">
    <source>
        <dbReference type="EMBL" id="ORX70940.1"/>
    </source>
</evidence>
<dbReference type="OrthoDB" id="28245at2759"/>
<feature type="region of interest" description="Disordered" evidence="3">
    <location>
        <begin position="2842"/>
        <end position="2891"/>
    </location>
</feature>
<feature type="region of interest" description="Disordered" evidence="3">
    <location>
        <begin position="863"/>
        <end position="909"/>
    </location>
</feature>
<dbReference type="SMART" id="SM00323">
    <property type="entry name" value="RasGAP"/>
    <property type="match status" value="1"/>
</dbReference>
<feature type="compositionally biased region" description="Polar residues" evidence="3">
    <location>
        <begin position="2842"/>
        <end position="2875"/>
    </location>
</feature>
<dbReference type="PANTHER" id="PTHR10194">
    <property type="entry name" value="RAS GTPASE-ACTIVATING PROTEINS"/>
    <property type="match status" value="1"/>
</dbReference>
<feature type="region of interest" description="Disordered" evidence="3">
    <location>
        <begin position="1240"/>
        <end position="1259"/>
    </location>
</feature>
<feature type="compositionally biased region" description="Low complexity" evidence="3">
    <location>
        <begin position="868"/>
        <end position="883"/>
    </location>
</feature>
<dbReference type="STRING" id="61395.A0A1Y1WBL7"/>
<dbReference type="PANTHER" id="PTHR10194:SF142">
    <property type="entry name" value="NEUROFIBROMIN"/>
    <property type="match status" value="1"/>
</dbReference>
<dbReference type="InterPro" id="IPR036865">
    <property type="entry name" value="CRAL-TRIO_dom_sf"/>
</dbReference>
<evidence type="ECO:0000259" key="4">
    <source>
        <dbReference type="PROSITE" id="PS50018"/>
    </source>
</evidence>
<dbReference type="InterPro" id="IPR011993">
    <property type="entry name" value="PH-like_dom_sf"/>
</dbReference>
<feature type="region of interest" description="Disordered" evidence="3">
    <location>
        <begin position="1695"/>
        <end position="1728"/>
    </location>
</feature>
<comment type="caution">
    <text evidence="5">The sequence shown here is derived from an EMBL/GenBank/DDBJ whole genome shotgun (WGS) entry which is preliminary data.</text>
</comment>
<feature type="region of interest" description="Disordered" evidence="3">
    <location>
        <begin position="794"/>
        <end position="830"/>
    </location>
</feature>
<dbReference type="InterPro" id="IPR023152">
    <property type="entry name" value="RasGAP_CS"/>
</dbReference>
<feature type="compositionally biased region" description="Polar residues" evidence="3">
    <location>
        <begin position="795"/>
        <end position="808"/>
    </location>
</feature>
<protein>
    <recommendedName>
        <fullName evidence="4">Ras-GAP domain-containing protein</fullName>
    </recommendedName>
</protein>
<evidence type="ECO:0000256" key="1">
    <source>
        <dbReference type="ARBA" id="ARBA00022468"/>
    </source>
</evidence>
<dbReference type="Pfam" id="PF13716">
    <property type="entry name" value="CRAL_TRIO_2"/>
    <property type="match status" value="1"/>
</dbReference>
<feature type="region of interest" description="Disordered" evidence="3">
    <location>
        <begin position="1630"/>
        <end position="1655"/>
    </location>
</feature>
<proteinExistence type="predicted"/>
<dbReference type="EMBL" id="MCFD01000005">
    <property type="protein sequence ID" value="ORX70940.1"/>
    <property type="molecule type" value="Genomic_DNA"/>
</dbReference>
<reference evidence="5 6" key="1">
    <citation type="submission" date="2016-07" db="EMBL/GenBank/DDBJ databases">
        <title>Pervasive Adenine N6-methylation of Active Genes in Fungi.</title>
        <authorList>
            <consortium name="DOE Joint Genome Institute"/>
            <person name="Mondo S.J."/>
            <person name="Dannebaum R.O."/>
            <person name="Kuo R.C."/>
            <person name="Labutti K."/>
            <person name="Haridas S."/>
            <person name="Kuo A."/>
            <person name="Salamov A."/>
            <person name="Ahrendt S.R."/>
            <person name="Lipzen A."/>
            <person name="Sullivan W."/>
            <person name="Andreopoulos W.B."/>
            <person name="Clum A."/>
            <person name="Lindquist E."/>
            <person name="Daum C."/>
            <person name="Ramamoorthy G.K."/>
            <person name="Gryganskyi A."/>
            <person name="Culley D."/>
            <person name="Magnuson J.K."/>
            <person name="James T.Y."/>
            <person name="O'Malley M.A."/>
            <person name="Stajich J.E."/>
            <person name="Spatafora J.W."/>
            <person name="Visel A."/>
            <person name="Grigoriev I.V."/>
        </authorList>
    </citation>
    <scope>NUCLEOTIDE SEQUENCE [LARGE SCALE GENOMIC DNA]</scope>
    <source>
        <strain evidence="5 6">ATCC 12442</strain>
    </source>
</reference>
<dbReference type="Gene3D" id="1.10.506.10">
    <property type="entry name" value="GTPase Activation - p120gap, domain 1"/>
    <property type="match status" value="2"/>
</dbReference>
<feature type="compositionally biased region" description="Low complexity" evidence="3">
    <location>
        <begin position="1712"/>
        <end position="1727"/>
    </location>
</feature>
<name>A0A1Y1WBL7_9FUNG</name>
<dbReference type="SUPFAM" id="SSF48350">
    <property type="entry name" value="GTPase activation domain, GAP"/>
    <property type="match status" value="1"/>
</dbReference>